<evidence type="ECO:0000256" key="8">
    <source>
        <dbReference type="SAM" id="MobiDB-lite"/>
    </source>
</evidence>
<comment type="subcellular location">
    <subcellularLocation>
        <location evidence="1">Nucleus</location>
    </subcellularLocation>
</comment>
<dbReference type="PROSITE" id="PS50157">
    <property type="entry name" value="ZINC_FINGER_C2H2_2"/>
    <property type="match status" value="1"/>
</dbReference>
<dbReference type="InterPro" id="IPR036236">
    <property type="entry name" value="Znf_C2H2_sf"/>
</dbReference>
<sequence length="190" mass="21485">MNQFQLMRFSSRRQSTTRNTSKMNQFYVKVGTDYYCTLCSAEDPVKTDSLKSIAQHLADEHSQEAYVCDLCDIIYFQQSSYVEHLAEHSATSDQDTQPEDTLSCTICSETFESKHALEQHRKIHPNGGAAKSWSCEICDKRANRTLEFETDTFVNDGTGESSEPSQEMEGSDEDMVQVAYICEEGNVEAV</sequence>
<dbReference type="SMART" id="SM00355">
    <property type="entry name" value="ZnF_C2H2"/>
    <property type="match status" value="3"/>
</dbReference>
<organism evidence="10 11">
    <name type="scientific">Anopheles epiroticus</name>
    <dbReference type="NCBI Taxonomy" id="199890"/>
    <lineage>
        <taxon>Eukaryota</taxon>
        <taxon>Metazoa</taxon>
        <taxon>Ecdysozoa</taxon>
        <taxon>Arthropoda</taxon>
        <taxon>Hexapoda</taxon>
        <taxon>Insecta</taxon>
        <taxon>Pterygota</taxon>
        <taxon>Neoptera</taxon>
        <taxon>Endopterygota</taxon>
        <taxon>Diptera</taxon>
        <taxon>Nematocera</taxon>
        <taxon>Culicoidea</taxon>
        <taxon>Culicidae</taxon>
        <taxon>Anophelinae</taxon>
        <taxon>Anopheles</taxon>
    </lineage>
</organism>
<evidence type="ECO:0000313" key="11">
    <source>
        <dbReference type="Proteomes" id="UP000075885"/>
    </source>
</evidence>
<dbReference type="Proteomes" id="UP000075885">
    <property type="component" value="Unassembled WGS sequence"/>
</dbReference>
<name>A0A182P0Q3_9DIPT</name>
<keyword evidence="2" id="KW-0479">Metal-binding</keyword>
<evidence type="ECO:0000256" key="5">
    <source>
        <dbReference type="ARBA" id="ARBA00022833"/>
    </source>
</evidence>
<evidence type="ECO:0000256" key="3">
    <source>
        <dbReference type="ARBA" id="ARBA00022737"/>
    </source>
</evidence>
<protein>
    <recommendedName>
        <fullName evidence="9">C2H2-type domain-containing protein</fullName>
    </recommendedName>
</protein>
<dbReference type="InterPro" id="IPR013087">
    <property type="entry name" value="Znf_C2H2_type"/>
</dbReference>
<keyword evidence="6" id="KW-0539">Nucleus</keyword>
<reference evidence="10" key="2">
    <citation type="submission" date="2020-05" db="UniProtKB">
        <authorList>
            <consortium name="EnsemblMetazoa"/>
        </authorList>
    </citation>
    <scope>IDENTIFICATION</scope>
    <source>
        <strain evidence="10">Epiroticus2</strain>
    </source>
</reference>
<dbReference type="PROSITE" id="PS00028">
    <property type="entry name" value="ZINC_FINGER_C2H2_1"/>
    <property type="match status" value="2"/>
</dbReference>
<feature type="compositionally biased region" description="Polar residues" evidence="8">
    <location>
        <begin position="152"/>
        <end position="165"/>
    </location>
</feature>
<keyword evidence="4 7" id="KW-0863">Zinc-finger</keyword>
<dbReference type="AlphaFoldDB" id="A0A182P0Q3"/>
<evidence type="ECO:0000256" key="7">
    <source>
        <dbReference type="PROSITE-ProRule" id="PRU00042"/>
    </source>
</evidence>
<evidence type="ECO:0000256" key="2">
    <source>
        <dbReference type="ARBA" id="ARBA00022723"/>
    </source>
</evidence>
<dbReference type="Gene3D" id="3.30.160.60">
    <property type="entry name" value="Classic Zinc Finger"/>
    <property type="match status" value="2"/>
</dbReference>
<dbReference type="Pfam" id="PF13894">
    <property type="entry name" value="zf-C2H2_4"/>
    <property type="match status" value="1"/>
</dbReference>
<dbReference type="InterPro" id="IPR050888">
    <property type="entry name" value="ZnF_C2H2-type_TF"/>
</dbReference>
<dbReference type="EnsemblMetazoa" id="AEPI000485-RA">
    <property type="protein sequence ID" value="AEPI000485-PA"/>
    <property type="gene ID" value="AEPI000485"/>
</dbReference>
<evidence type="ECO:0000256" key="6">
    <source>
        <dbReference type="ARBA" id="ARBA00023242"/>
    </source>
</evidence>
<keyword evidence="3" id="KW-0677">Repeat</keyword>
<dbReference type="SUPFAM" id="SSF57667">
    <property type="entry name" value="beta-beta-alpha zinc fingers"/>
    <property type="match status" value="1"/>
</dbReference>
<evidence type="ECO:0000256" key="1">
    <source>
        <dbReference type="ARBA" id="ARBA00004123"/>
    </source>
</evidence>
<reference evidence="11" key="1">
    <citation type="submission" date="2013-03" db="EMBL/GenBank/DDBJ databases">
        <title>The Genome Sequence of Anopheles epiroticus epiroticus2.</title>
        <authorList>
            <consortium name="The Broad Institute Genomics Platform"/>
            <person name="Neafsey D.E."/>
            <person name="Howell P."/>
            <person name="Walker B."/>
            <person name="Young S.K."/>
            <person name="Zeng Q."/>
            <person name="Gargeya S."/>
            <person name="Fitzgerald M."/>
            <person name="Haas B."/>
            <person name="Abouelleil A."/>
            <person name="Allen A.W."/>
            <person name="Alvarado L."/>
            <person name="Arachchi H.M."/>
            <person name="Berlin A.M."/>
            <person name="Chapman S.B."/>
            <person name="Gainer-Dewar J."/>
            <person name="Goldberg J."/>
            <person name="Griggs A."/>
            <person name="Gujja S."/>
            <person name="Hansen M."/>
            <person name="Howarth C."/>
            <person name="Imamovic A."/>
            <person name="Ireland A."/>
            <person name="Larimer J."/>
            <person name="McCowan C."/>
            <person name="Murphy C."/>
            <person name="Pearson M."/>
            <person name="Poon T.W."/>
            <person name="Priest M."/>
            <person name="Roberts A."/>
            <person name="Saif S."/>
            <person name="Shea T."/>
            <person name="Sisk P."/>
            <person name="Sykes S."/>
            <person name="Wortman J."/>
            <person name="Nusbaum C."/>
            <person name="Birren B."/>
        </authorList>
    </citation>
    <scope>NUCLEOTIDE SEQUENCE [LARGE SCALE GENOMIC DNA]</scope>
    <source>
        <strain evidence="11">Epiroticus2</strain>
    </source>
</reference>
<accession>A0A182P0Q3</accession>
<keyword evidence="11" id="KW-1185">Reference proteome</keyword>
<evidence type="ECO:0000313" key="10">
    <source>
        <dbReference type="EnsemblMetazoa" id="AEPI000485-PA"/>
    </source>
</evidence>
<dbReference type="STRING" id="199890.A0A182P0Q3"/>
<dbReference type="GO" id="GO:0008270">
    <property type="term" value="F:zinc ion binding"/>
    <property type="evidence" value="ECO:0007669"/>
    <property type="project" value="UniProtKB-KW"/>
</dbReference>
<evidence type="ECO:0000259" key="9">
    <source>
        <dbReference type="PROSITE" id="PS50157"/>
    </source>
</evidence>
<proteinExistence type="predicted"/>
<dbReference type="PANTHER" id="PTHR24406">
    <property type="entry name" value="TRANSCRIPTIONAL REPRESSOR CTCFL-RELATED"/>
    <property type="match status" value="1"/>
</dbReference>
<dbReference type="GO" id="GO:0005634">
    <property type="term" value="C:nucleus"/>
    <property type="evidence" value="ECO:0007669"/>
    <property type="project" value="UniProtKB-SubCell"/>
</dbReference>
<feature type="domain" description="C2H2-type" evidence="9">
    <location>
        <begin position="102"/>
        <end position="124"/>
    </location>
</feature>
<dbReference type="VEuPathDB" id="VectorBase:AEPI000485"/>
<evidence type="ECO:0000256" key="4">
    <source>
        <dbReference type="ARBA" id="ARBA00022771"/>
    </source>
</evidence>
<feature type="region of interest" description="Disordered" evidence="8">
    <location>
        <begin position="150"/>
        <end position="174"/>
    </location>
</feature>
<keyword evidence="5" id="KW-0862">Zinc</keyword>